<dbReference type="EMBL" id="CM043805">
    <property type="protein sequence ID" value="KAI4805504.1"/>
    <property type="molecule type" value="Genomic_DNA"/>
</dbReference>
<gene>
    <name evidence="1" type="ORF">KUCAC02_010114</name>
</gene>
<accession>A0ACB9VZL7</accession>
<sequence>MGNYRAKLRCRKFACPELEVNSRKSQASNKRGPKGIKRPKKAEVNYLPPLPFGETGDTLERERMDLLNEIKKKNNDKIIGEKMERSFSYRRLEVVQHCPAVHDFMERWPAMFSELQVNPALPDYPAETDAEDVSDDNILSPYTSCVAKDSPLESKDGDKENVNSDKNNGGGASPSL</sequence>
<evidence type="ECO:0000313" key="2">
    <source>
        <dbReference type="Proteomes" id="UP001057452"/>
    </source>
</evidence>
<protein>
    <submittedName>
        <fullName evidence="1">Uncharacterized protein</fullName>
    </submittedName>
</protein>
<proteinExistence type="predicted"/>
<organism evidence="1 2">
    <name type="scientific">Chaenocephalus aceratus</name>
    <name type="common">Blackfin icefish</name>
    <name type="synonym">Chaenichthys aceratus</name>
    <dbReference type="NCBI Taxonomy" id="36190"/>
    <lineage>
        <taxon>Eukaryota</taxon>
        <taxon>Metazoa</taxon>
        <taxon>Chordata</taxon>
        <taxon>Craniata</taxon>
        <taxon>Vertebrata</taxon>
        <taxon>Euteleostomi</taxon>
        <taxon>Actinopterygii</taxon>
        <taxon>Neopterygii</taxon>
        <taxon>Teleostei</taxon>
        <taxon>Neoteleostei</taxon>
        <taxon>Acanthomorphata</taxon>
        <taxon>Eupercaria</taxon>
        <taxon>Perciformes</taxon>
        <taxon>Notothenioidei</taxon>
        <taxon>Channichthyidae</taxon>
        <taxon>Chaenocephalus</taxon>
    </lineage>
</organism>
<reference evidence="1" key="1">
    <citation type="submission" date="2022-05" db="EMBL/GenBank/DDBJ databases">
        <title>Chromosome-level genome of Chaenocephalus aceratus.</title>
        <authorList>
            <person name="Park H."/>
        </authorList>
    </citation>
    <scope>NUCLEOTIDE SEQUENCE</scope>
    <source>
        <strain evidence="1">KU_202001</strain>
    </source>
</reference>
<evidence type="ECO:0000313" key="1">
    <source>
        <dbReference type="EMBL" id="KAI4805504.1"/>
    </source>
</evidence>
<keyword evidence="2" id="KW-1185">Reference proteome</keyword>
<dbReference type="Proteomes" id="UP001057452">
    <property type="component" value="Chromosome 21"/>
</dbReference>
<comment type="caution">
    <text evidence="1">The sequence shown here is derived from an EMBL/GenBank/DDBJ whole genome shotgun (WGS) entry which is preliminary data.</text>
</comment>
<name>A0ACB9VZL7_CHAAC</name>